<keyword evidence="25" id="KW-1185">Reference proteome</keyword>
<feature type="binding site" evidence="19">
    <location>
        <position position="153"/>
    </location>
    <ligand>
        <name>UDP-N-acetyl-alpha-D-muramoyl-L-alanyl-D-glutamate</name>
        <dbReference type="ChEBI" id="CHEBI:83900"/>
    </ligand>
</feature>
<evidence type="ECO:0000313" key="24">
    <source>
        <dbReference type="EMBL" id="ERT57170.1"/>
    </source>
</evidence>
<evidence type="ECO:0000256" key="7">
    <source>
        <dbReference type="ARBA" id="ARBA00022840"/>
    </source>
</evidence>
<feature type="binding site" evidence="19">
    <location>
        <position position="387"/>
    </location>
    <ligand>
        <name>meso-2,6-diaminopimelate</name>
        <dbReference type="ChEBI" id="CHEBI:57791"/>
    </ligand>
</feature>
<dbReference type="InterPro" id="IPR005761">
    <property type="entry name" value="UDP-N-AcMur-Glu-dNH2Pim_ligase"/>
</dbReference>
<feature type="binding site" evidence="19">
    <location>
        <position position="189"/>
    </location>
    <ligand>
        <name>UDP-N-acetyl-alpha-D-muramoyl-L-alanyl-D-glutamate</name>
        <dbReference type="ChEBI" id="CHEBI:83900"/>
    </ligand>
</feature>
<sequence length="498" mass="54110">MKTVEELSRQIKGIYNVDGNVKTEISGISADSREIEAGYLFVCIAGVHVDGAKFAAQAVEKGAVAVLTAKHLDLPDRVVQLMVPDIHHALEDIVPYFYDYPGKKMRMIGVTGTNGKTTTSHIIAHILRAAGHHVGVLGTIHALIDDEELPIHNTTPDVVELQHFLYLMAERGITHVVMEVSSHALELNRVAGIEFDTAVFTNLTQDHLDFHKTFENYVAAKAKLFQGLTAGDTVKGNKTAVVNVDDPYAKDILAACRGNVLTYGVEQEADLRGSSLQVELKKSSFHVSGPFGSVDLQMHITGLFNVYNTLAAIGAAHAEGVDTATIDQAIQTFRSVPGRFELVEAGQDFAIVVDYSHTPDSLEKALTTARAMHPNRIISVFGCGGDRDRTKRPIMGRIGAAESDIPIVTSDNPRSEDPDAIVAEVAAGVKQGLREGQTYEVIVDRRRAITRAVEIAGAGDIIVIAGKGHETYQILKDKTIHFDDREVAREAVQQLKGR</sequence>
<evidence type="ECO:0000259" key="21">
    <source>
        <dbReference type="Pfam" id="PF01225"/>
    </source>
</evidence>
<evidence type="ECO:0000256" key="4">
    <source>
        <dbReference type="ARBA" id="ARBA00022598"/>
    </source>
</evidence>
<comment type="caution">
    <text evidence="19">Lacks conserved residue(s) required for the propagation of feature annotation.</text>
</comment>
<feature type="short sequence motif" description="Meso-diaminopimelate recognition motif" evidence="19">
    <location>
        <begin position="411"/>
        <end position="414"/>
    </location>
</feature>
<dbReference type="InterPro" id="IPR000713">
    <property type="entry name" value="Mur_ligase_N"/>
</dbReference>
<dbReference type="Pfam" id="PF08245">
    <property type="entry name" value="Mur_ligase_M"/>
    <property type="match status" value="1"/>
</dbReference>
<feature type="binding site" evidence="19">
    <location>
        <begin position="411"/>
        <end position="414"/>
    </location>
    <ligand>
        <name>meso-2,6-diaminopimelate</name>
        <dbReference type="ChEBI" id="CHEBI:57791"/>
    </ligand>
</feature>
<feature type="domain" description="Mur ligase N-terminal catalytic" evidence="21">
    <location>
        <begin position="24"/>
        <end position="81"/>
    </location>
</feature>
<keyword evidence="4 19" id="KW-0436">Ligase</keyword>
<evidence type="ECO:0000256" key="15">
    <source>
        <dbReference type="ARBA" id="ARBA00072883"/>
    </source>
</evidence>
<feature type="binding site" evidence="19">
    <location>
        <begin position="154"/>
        <end position="155"/>
    </location>
    <ligand>
        <name>UDP-N-acetyl-alpha-D-muramoyl-L-alanyl-D-glutamate</name>
        <dbReference type="ChEBI" id="CHEBI:83900"/>
    </ligand>
</feature>
<feature type="modified residue" description="N6-carboxylysine" evidence="19">
    <location>
        <position position="221"/>
    </location>
</feature>
<dbReference type="NCBIfam" id="TIGR01085">
    <property type="entry name" value="murE"/>
    <property type="match status" value="1"/>
</dbReference>
<evidence type="ECO:0000256" key="10">
    <source>
        <dbReference type="ARBA" id="ARBA00023306"/>
    </source>
</evidence>
<evidence type="ECO:0000256" key="3">
    <source>
        <dbReference type="ARBA" id="ARBA00022490"/>
    </source>
</evidence>
<evidence type="ECO:0000256" key="16">
    <source>
        <dbReference type="ARBA" id="ARBA00075482"/>
    </source>
</evidence>
<comment type="subcellular location">
    <subcellularLocation>
        <location evidence="19 20">Cytoplasm</location>
    </subcellularLocation>
</comment>
<feature type="binding site" evidence="19">
    <location>
        <position position="32"/>
    </location>
    <ligand>
        <name>UDP-N-acetyl-alpha-D-muramoyl-L-alanyl-D-glutamate</name>
        <dbReference type="ChEBI" id="CHEBI:83900"/>
    </ligand>
</feature>
<dbReference type="GO" id="GO:0008360">
    <property type="term" value="P:regulation of cell shape"/>
    <property type="evidence" value="ECO:0007669"/>
    <property type="project" value="UniProtKB-KW"/>
</dbReference>
<protein>
    <recommendedName>
        <fullName evidence="15 19">UDP-N-acetylmuramoyl-L-alanyl-D-glutamate--2,6-diaminopimelate ligase</fullName>
        <ecNumber evidence="14 19">6.3.2.13</ecNumber>
    </recommendedName>
    <alternativeName>
        <fullName evidence="16 19">Meso-A2pm-adding enzyme</fullName>
    </alternativeName>
    <alternativeName>
        <fullName evidence="17 19">Meso-diaminopimelate-adding enzyme</fullName>
    </alternativeName>
    <alternativeName>
        <fullName evidence="18 19">UDP-MurNAc-L-Ala-D-Glu:meso-diaminopimelate ligase</fullName>
    </alternativeName>
    <alternativeName>
        <fullName evidence="19">UDP-MurNAc-tripeptide synthetase</fullName>
    </alternativeName>
    <alternativeName>
        <fullName evidence="19">UDP-N-acetylmuramyl-tripeptide synthetase</fullName>
    </alternativeName>
</protein>
<dbReference type="SUPFAM" id="SSF53244">
    <property type="entry name" value="MurD-like peptide ligases, peptide-binding domain"/>
    <property type="match status" value="1"/>
</dbReference>
<keyword evidence="9 19" id="KW-0573">Peptidoglycan synthesis</keyword>
<keyword evidence="19" id="KW-0460">Magnesium</keyword>
<gene>
    <name evidence="19 24" type="primary">murE</name>
    <name evidence="24" type="ORF">HMPREF1250_1702</name>
</gene>
<dbReference type="Proteomes" id="UP000017090">
    <property type="component" value="Unassembled WGS sequence"/>
</dbReference>
<dbReference type="OrthoDB" id="9800958at2"/>
<dbReference type="InterPro" id="IPR035911">
    <property type="entry name" value="MurE/MurF_N"/>
</dbReference>
<dbReference type="PROSITE" id="PS01011">
    <property type="entry name" value="FOLYLPOLYGLU_SYNT_1"/>
    <property type="match status" value="1"/>
</dbReference>
<dbReference type="Pfam" id="PF02875">
    <property type="entry name" value="Mur_ligase_C"/>
    <property type="match status" value="1"/>
</dbReference>
<dbReference type="GO" id="GO:0008765">
    <property type="term" value="F:UDP-N-acetylmuramoylalanyl-D-glutamate-2,6-diaminopimelate ligase activity"/>
    <property type="evidence" value="ECO:0007669"/>
    <property type="project" value="UniProtKB-UniRule"/>
</dbReference>
<keyword evidence="5 19" id="KW-0132">Cell division</keyword>
<evidence type="ECO:0000256" key="9">
    <source>
        <dbReference type="ARBA" id="ARBA00022984"/>
    </source>
</evidence>
<dbReference type="GO" id="GO:0009252">
    <property type="term" value="P:peptidoglycan biosynthetic process"/>
    <property type="evidence" value="ECO:0007669"/>
    <property type="project" value="UniProtKB-UniRule"/>
</dbReference>
<evidence type="ECO:0000313" key="25">
    <source>
        <dbReference type="Proteomes" id="UP000017090"/>
    </source>
</evidence>
<evidence type="ECO:0000256" key="2">
    <source>
        <dbReference type="ARBA" id="ARBA00005898"/>
    </source>
</evidence>
<dbReference type="Gene3D" id="3.40.1190.10">
    <property type="entry name" value="Mur-like, catalytic domain"/>
    <property type="match status" value="1"/>
</dbReference>
<dbReference type="eggNOG" id="COG0769">
    <property type="taxonomic scope" value="Bacteria"/>
</dbReference>
<accession>U7UCV0</accession>
<dbReference type="HAMAP" id="MF_00208">
    <property type="entry name" value="MurE"/>
    <property type="match status" value="1"/>
</dbReference>
<feature type="binding site" evidence="19">
    <location>
        <position position="181"/>
    </location>
    <ligand>
        <name>UDP-N-acetyl-alpha-D-muramoyl-L-alanyl-D-glutamate</name>
        <dbReference type="ChEBI" id="CHEBI:83900"/>
    </ligand>
</feature>
<keyword evidence="3 19" id="KW-0963">Cytoplasm</keyword>
<evidence type="ECO:0000256" key="17">
    <source>
        <dbReference type="ARBA" id="ARBA00076158"/>
    </source>
</evidence>
<organism evidence="24 25">
    <name type="scientific">Megasphaera vaginalis</name>
    <name type="common">ex Srinivasan et al. 2021</name>
    <dbReference type="NCBI Taxonomy" id="1111454"/>
    <lineage>
        <taxon>Bacteria</taxon>
        <taxon>Bacillati</taxon>
        <taxon>Bacillota</taxon>
        <taxon>Negativicutes</taxon>
        <taxon>Veillonellales</taxon>
        <taxon>Veillonellaceae</taxon>
        <taxon>Megasphaera</taxon>
    </lineage>
</organism>
<evidence type="ECO:0000256" key="19">
    <source>
        <dbReference type="HAMAP-Rule" id="MF_00208"/>
    </source>
</evidence>
<evidence type="ECO:0000256" key="20">
    <source>
        <dbReference type="RuleBase" id="RU004135"/>
    </source>
</evidence>
<dbReference type="Gene3D" id="3.40.1390.10">
    <property type="entry name" value="MurE/MurF, N-terminal domain"/>
    <property type="match status" value="1"/>
</dbReference>
<dbReference type="PANTHER" id="PTHR23135">
    <property type="entry name" value="MUR LIGASE FAMILY MEMBER"/>
    <property type="match status" value="1"/>
</dbReference>
<evidence type="ECO:0000256" key="8">
    <source>
        <dbReference type="ARBA" id="ARBA00022960"/>
    </source>
</evidence>
<evidence type="ECO:0000259" key="23">
    <source>
        <dbReference type="Pfam" id="PF08245"/>
    </source>
</evidence>
<proteinExistence type="inferred from homology"/>
<dbReference type="InterPro" id="IPR036615">
    <property type="entry name" value="Mur_ligase_C_dom_sf"/>
</dbReference>
<reference evidence="24 25" key="1">
    <citation type="submission" date="2013-09" db="EMBL/GenBank/DDBJ databases">
        <authorList>
            <person name="Durkin A.S."/>
            <person name="Haft D.R."/>
            <person name="McCorrison J."/>
            <person name="Torralba M."/>
            <person name="Gillis M."/>
            <person name="Haft D.H."/>
            <person name="Methe B."/>
            <person name="Sutton G."/>
            <person name="Nelson K.E."/>
        </authorList>
    </citation>
    <scope>NUCLEOTIDE SEQUENCE [LARGE SCALE GENOMIC DNA]</scope>
    <source>
        <strain evidence="24 25">BV3C16-1</strain>
    </source>
</reference>
<dbReference type="UniPathway" id="UPA00219"/>
<comment type="catalytic activity">
    <reaction evidence="12 19">
        <text>UDP-N-acetyl-alpha-D-muramoyl-L-alanyl-D-glutamate + meso-2,6-diaminopimelate + ATP = UDP-N-acetyl-alpha-D-muramoyl-L-alanyl-gamma-D-glutamyl-meso-2,6-diaminopimelate + ADP + phosphate + H(+)</text>
        <dbReference type="Rhea" id="RHEA:23676"/>
        <dbReference type="ChEBI" id="CHEBI:15378"/>
        <dbReference type="ChEBI" id="CHEBI:30616"/>
        <dbReference type="ChEBI" id="CHEBI:43474"/>
        <dbReference type="ChEBI" id="CHEBI:57791"/>
        <dbReference type="ChEBI" id="CHEBI:83900"/>
        <dbReference type="ChEBI" id="CHEBI:83905"/>
        <dbReference type="ChEBI" id="CHEBI:456216"/>
        <dbReference type="EC" id="6.3.2.13"/>
    </reaction>
</comment>
<comment type="PTM">
    <text evidence="19">Carboxylation is probably crucial for Mg(2+) binding and, consequently, for the gamma-phosphate positioning of ATP.</text>
</comment>
<dbReference type="NCBIfam" id="NF001124">
    <property type="entry name" value="PRK00139.1-2"/>
    <property type="match status" value="1"/>
</dbReference>
<feature type="binding site" evidence="19">
    <location>
        <begin position="112"/>
        <end position="118"/>
    </location>
    <ligand>
        <name>ATP</name>
        <dbReference type="ChEBI" id="CHEBI:30616"/>
    </ligand>
</feature>
<keyword evidence="7 19" id="KW-0067">ATP-binding</keyword>
<dbReference type="RefSeq" id="WP_023054477.1">
    <property type="nucleotide sequence ID" value="NZ_AWXA01000053.1"/>
</dbReference>
<keyword evidence="11 19" id="KW-0961">Cell wall biogenesis/degradation</keyword>
<comment type="function">
    <text evidence="13 19">Catalyzes the addition of meso-diaminopimelic acid to the nucleotide precursor UDP-N-acetylmuramoyl-L-alanyl-D-glutamate (UMAG) in the biosynthesis of bacterial cell-wall peptidoglycan.</text>
</comment>
<dbReference type="GO" id="GO:0071555">
    <property type="term" value="P:cell wall organization"/>
    <property type="evidence" value="ECO:0007669"/>
    <property type="project" value="UniProtKB-KW"/>
</dbReference>
<evidence type="ECO:0000256" key="11">
    <source>
        <dbReference type="ARBA" id="ARBA00023316"/>
    </source>
</evidence>
<dbReference type="NCBIfam" id="NF001126">
    <property type="entry name" value="PRK00139.1-4"/>
    <property type="match status" value="1"/>
</dbReference>
<dbReference type="InterPro" id="IPR004101">
    <property type="entry name" value="Mur_ligase_C"/>
</dbReference>
<dbReference type="Gene3D" id="3.90.190.20">
    <property type="entry name" value="Mur ligase, C-terminal domain"/>
    <property type="match status" value="1"/>
</dbReference>
<feature type="domain" description="Mur ligase C-terminal" evidence="22">
    <location>
        <begin position="338"/>
        <end position="468"/>
    </location>
</feature>
<comment type="caution">
    <text evidence="24">The sequence shown here is derived from an EMBL/GenBank/DDBJ whole genome shotgun (WGS) entry which is preliminary data.</text>
</comment>
<feature type="domain" description="Mur ligase central" evidence="23">
    <location>
        <begin position="110"/>
        <end position="316"/>
    </location>
</feature>
<dbReference type="GO" id="GO:0000287">
    <property type="term" value="F:magnesium ion binding"/>
    <property type="evidence" value="ECO:0007669"/>
    <property type="project" value="UniProtKB-UniRule"/>
</dbReference>
<dbReference type="GO" id="GO:0005524">
    <property type="term" value="F:ATP binding"/>
    <property type="evidence" value="ECO:0007669"/>
    <property type="project" value="UniProtKB-UniRule"/>
</dbReference>
<dbReference type="SUPFAM" id="SSF63418">
    <property type="entry name" value="MurE/MurF N-terminal domain"/>
    <property type="match status" value="1"/>
</dbReference>
<dbReference type="PATRIC" id="fig|1111454.3.peg.1992"/>
<dbReference type="EC" id="6.3.2.13" evidence="14 19"/>
<dbReference type="Pfam" id="PF01225">
    <property type="entry name" value="Mur_ligase"/>
    <property type="match status" value="1"/>
</dbReference>
<dbReference type="PANTHER" id="PTHR23135:SF4">
    <property type="entry name" value="UDP-N-ACETYLMURAMOYL-L-ALANYL-D-GLUTAMATE--2,6-DIAMINOPIMELATE LIGASE MURE HOMOLOG, CHLOROPLASTIC"/>
    <property type="match status" value="1"/>
</dbReference>
<dbReference type="AlphaFoldDB" id="U7UCV0"/>
<feature type="binding site" evidence="19">
    <location>
        <position position="466"/>
    </location>
    <ligand>
        <name>meso-2,6-diaminopimelate</name>
        <dbReference type="ChEBI" id="CHEBI:57791"/>
    </ligand>
</feature>
<keyword evidence="6 19" id="KW-0547">Nucleotide-binding</keyword>
<dbReference type="EMBL" id="AWXA01000053">
    <property type="protein sequence ID" value="ERT57170.1"/>
    <property type="molecule type" value="Genomic_DNA"/>
</dbReference>
<dbReference type="InterPro" id="IPR036565">
    <property type="entry name" value="Mur-like_cat_sf"/>
</dbReference>
<dbReference type="InterPro" id="IPR018109">
    <property type="entry name" value="Folylpolyglutamate_synth_CS"/>
</dbReference>
<dbReference type="GO" id="GO:0005737">
    <property type="term" value="C:cytoplasm"/>
    <property type="evidence" value="ECO:0007669"/>
    <property type="project" value="UniProtKB-SubCell"/>
</dbReference>
<feature type="binding site" evidence="19">
    <location>
        <position position="470"/>
    </location>
    <ligand>
        <name>meso-2,6-diaminopimelate</name>
        <dbReference type="ChEBI" id="CHEBI:57791"/>
    </ligand>
</feature>
<evidence type="ECO:0000256" key="12">
    <source>
        <dbReference type="ARBA" id="ARBA00050251"/>
    </source>
</evidence>
<name>U7UCV0_9FIRM</name>
<dbReference type="STRING" id="1111454.HMPREF1250_1702"/>
<comment type="similarity">
    <text evidence="2 19">Belongs to the MurCDEF family. MurE subfamily.</text>
</comment>
<comment type="cofactor">
    <cofactor evidence="19">
        <name>Mg(2+)</name>
        <dbReference type="ChEBI" id="CHEBI:18420"/>
    </cofactor>
</comment>
<evidence type="ECO:0000256" key="18">
    <source>
        <dbReference type="ARBA" id="ARBA00081560"/>
    </source>
</evidence>
<evidence type="ECO:0000259" key="22">
    <source>
        <dbReference type="Pfam" id="PF02875"/>
    </source>
</evidence>
<dbReference type="GO" id="GO:0051301">
    <property type="term" value="P:cell division"/>
    <property type="evidence" value="ECO:0007669"/>
    <property type="project" value="UniProtKB-KW"/>
</dbReference>
<evidence type="ECO:0000256" key="13">
    <source>
        <dbReference type="ARBA" id="ARBA00056782"/>
    </source>
</evidence>
<keyword evidence="10 19" id="KW-0131">Cell cycle</keyword>
<comment type="pathway">
    <text evidence="1 19 20">Cell wall biogenesis; peptidoglycan biosynthesis.</text>
</comment>
<keyword evidence="8 19" id="KW-0133">Cell shape</keyword>
<dbReference type="FunFam" id="3.90.190.20:FF:000006">
    <property type="entry name" value="UDP-N-acetylmuramoyl-L-alanyl-D-glutamate--2,6-diaminopimelate ligase"/>
    <property type="match status" value="1"/>
</dbReference>
<evidence type="ECO:0000256" key="6">
    <source>
        <dbReference type="ARBA" id="ARBA00022741"/>
    </source>
</evidence>
<evidence type="ECO:0000256" key="5">
    <source>
        <dbReference type="ARBA" id="ARBA00022618"/>
    </source>
</evidence>
<evidence type="ECO:0000256" key="14">
    <source>
        <dbReference type="ARBA" id="ARBA00066633"/>
    </source>
</evidence>
<dbReference type="GO" id="GO:0004326">
    <property type="term" value="F:tetrahydrofolylpolyglutamate synthase activity"/>
    <property type="evidence" value="ECO:0007669"/>
    <property type="project" value="InterPro"/>
</dbReference>
<evidence type="ECO:0000256" key="1">
    <source>
        <dbReference type="ARBA" id="ARBA00004752"/>
    </source>
</evidence>
<dbReference type="SUPFAM" id="SSF53623">
    <property type="entry name" value="MurD-like peptide ligases, catalytic domain"/>
    <property type="match status" value="1"/>
</dbReference>
<dbReference type="InterPro" id="IPR013221">
    <property type="entry name" value="Mur_ligase_cen"/>
</dbReference>